<evidence type="ECO:0000313" key="2">
    <source>
        <dbReference type="Proteomes" id="UP001140973"/>
    </source>
</evidence>
<proteinExistence type="predicted"/>
<comment type="caution">
    <text evidence="1">The sequence shown here is derived from an EMBL/GenBank/DDBJ whole genome shotgun (WGS) entry which is preliminary data.</text>
</comment>
<dbReference type="RefSeq" id="WP_274674248.1">
    <property type="nucleotide sequence ID" value="NZ_JAKNAP010000098.1"/>
</dbReference>
<gene>
    <name evidence="1" type="ORF">L9W73_16440</name>
</gene>
<dbReference type="AlphaFoldDB" id="A0A9X4FIJ3"/>
<reference evidence="1" key="1">
    <citation type="submission" date="2022-02" db="EMBL/GenBank/DDBJ databases">
        <title>Emergence and expansion in Europe of a Vibrio aestuarianus clonal complex pathogenic for oysters.</title>
        <authorList>
            <person name="Mesnil A."/>
            <person name="Travers M.-A."/>
        </authorList>
    </citation>
    <scope>NUCLEOTIDE SEQUENCE</scope>
    <source>
        <strain evidence="1">151-ITT-15-cp-1</strain>
    </source>
</reference>
<organism evidence="1 2">
    <name type="scientific">Vibrio aestuarianus</name>
    <dbReference type="NCBI Taxonomy" id="28171"/>
    <lineage>
        <taxon>Bacteria</taxon>
        <taxon>Pseudomonadati</taxon>
        <taxon>Pseudomonadota</taxon>
        <taxon>Gammaproteobacteria</taxon>
        <taxon>Vibrionales</taxon>
        <taxon>Vibrionaceae</taxon>
        <taxon>Vibrio</taxon>
    </lineage>
</organism>
<name>A0A9X4FIJ3_9VIBR</name>
<dbReference type="EMBL" id="JAKNAP010000098">
    <property type="protein sequence ID" value="MDE1358873.1"/>
    <property type="molecule type" value="Genomic_DNA"/>
</dbReference>
<evidence type="ECO:0000313" key="1">
    <source>
        <dbReference type="EMBL" id="MDE1358873.1"/>
    </source>
</evidence>
<dbReference type="Proteomes" id="UP001140973">
    <property type="component" value="Unassembled WGS sequence"/>
</dbReference>
<sequence length="105" mass="12377">MLDFPRPKNYPYKEVFSFDGEIALMKGSYKDSKHESIGMRWMVGESPMGYPSTYGNPMWMVVPENLASFILEGIFEDIENLRKNIRDFQEFMDALELVRERVKKI</sequence>
<accession>A0A9X4FIJ3</accession>
<protein>
    <submittedName>
        <fullName evidence="1">Uncharacterized protein</fullName>
    </submittedName>
</protein>